<dbReference type="AlphaFoldDB" id="A0A495QLZ4"/>
<protein>
    <recommendedName>
        <fullName evidence="3">VWA domain containing CoxE-like protein</fullName>
    </recommendedName>
</protein>
<dbReference type="Proteomes" id="UP000274601">
    <property type="component" value="Unassembled WGS sequence"/>
</dbReference>
<evidence type="ECO:0008006" key="3">
    <source>
        <dbReference type="Google" id="ProtNLM"/>
    </source>
</evidence>
<keyword evidence="2" id="KW-1185">Reference proteome</keyword>
<comment type="caution">
    <text evidence="1">The sequence shown here is derived from an EMBL/GenBank/DDBJ whole genome shotgun (WGS) entry which is preliminary data.</text>
</comment>
<dbReference type="OrthoDB" id="444138at2"/>
<dbReference type="EMBL" id="RBWU01000004">
    <property type="protein sequence ID" value="RKS73589.1"/>
    <property type="molecule type" value="Genomic_DNA"/>
</dbReference>
<gene>
    <name evidence="1" type="ORF">BZB76_4289</name>
</gene>
<organism evidence="1 2">
    <name type="scientific">Actinomadura pelletieri DSM 43383</name>
    <dbReference type="NCBI Taxonomy" id="1120940"/>
    <lineage>
        <taxon>Bacteria</taxon>
        <taxon>Bacillati</taxon>
        <taxon>Actinomycetota</taxon>
        <taxon>Actinomycetes</taxon>
        <taxon>Streptosporangiales</taxon>
        <taxon>Thermomonosporaceae</taxon>
        <taxon>Actinomadura</taxon>
    </lineage>
</organism>
<name>A0A495QLZ4_9ACTN</name>
<evidence type="ECO:0000313" key="1">
    <source>
        <dbReference type="EMBL" id="RKS73589.1"/>
    </source>
</evidence>
<reference evidence="1 2" key="1">
    <citation type="submission" date="2018-10" db="EMBL/GenBank/DDBJ databases">
        <title>Genomic Encyclopedia of Archaeal and Bacterial Type Strains, Phase II (KMG-II): from individual species to whole genera.</title>
        <authorList>
            <person name="Goeker M."/>
        </authorList>
    </citation>
    <scope>NUCLEOTIDE SEQUENCE [LARGE SCALE GENOMIC DNA]</scope>
    <source>
        <strain evidence="1 2">DSM 43383</strain>
    </source>
</reference>
<proteinExistence type="predicted"/>
<dbReference type="RefSeq" id="WP_121436058.1">
    <property type="nucleotide sequence ID" value="NZ_RBWU01000004.1"/>
</dbReference>
<dbReference type="SUPFAM" id="SSF53300">
    <property type="entry name" value="vWA-like"/>
    <property type="match status" value="1"/>
</dbReference>
<accession>A0A495QLZ4</accession>
<evidence type="ECO:0000313" key="2">
    <source>
        <dbReference type="Proteomes" id="UP000274601"/>
    </source>
</evidence>
<sequence length="475" mass="50631">MDTPTFLAHLQTHDTPLTLPRGGALRWDDADLHRAVHARDAEGYALLGLAPGARPWQRARVLLQTLAASQAGLDEHARAVSARVARVLTLGLPPAHVITVLLALRRLRANHKHTTRAVLRFVLEHPHADALIAARRPALLDCFEHALGTTTARGCARRIRAGDTASEYLRRRLLRFLTAPTATPTATVGPTAGARVRALYTPDPTPTPATDPVPASVAASVAVAAAVDGRAGTVLDQPVLPIDTARPHPATITVTDRGDIAATLVHLYRSGPTEDLYVALCRHVGAAAAAFPRFEGTLALVLDASASMRGHGDREWALLSQAAALRMVLSQVCAQLEVIEVGGDERTPRGATDLATGLLDALGTDPDLVAVISDGHENLFPGDLARVVAALPHAGVTTPVVFCHAMFTGGDDLRLRRPAPTLPQRGFWHQDDFAELLPWMFAHCPTGTPWLRAALHARLDALDRQADDLTPGLAA</sequence>
<dbReference type="InterPro" id="IPR036465">
    <property type="entry name" value="vWFA_dom_sf"/>
</dbReference>